<proteinExistence type="inferred from homology"/>
<comment type="caution">
    <text evidence="3">The sequence shown here is derived from an EMBL/GenBank/DDBJ whole genome shotgun (WGS) entry which is preliminary data.</text>
</comment>
<dbReference type="EMBL" id="JAUJEB010000001">
    <property type="protein sequence ID" value="MDN5212669.1"/>
    <property type="molecule type" value="Genomic_DNA"/>
</dbReference>
<name>A0ABT8L4L9_9BACT</name>
<evidence type="ECO:0000256" key="2">
    <source>
        <dbReference type="SAM" id="MobiDB-lite"/>
    </source>
</evidence>
<keyword evidence="4" id="KW-1185">Reference proteome</keyword>
<feature type="compositionally biased region" description="Basic and acidic residues" evidence="2">
    <location>
        <begin position="125"/>
        <end position="148"/>
    </location>
</feature>
<comment type="similarity">
    <text evidence="1">Belongs to the bactofilin family.</text>
</comment>
<evidence type="ECO:0000313" key="3">
    <source>
        <dbReference type="EMBL" id="MDN5212669.1"/>
    </source>
</evidence>
<dbReference type="InterPro" id="IPR007607">
    <property type="entry name" value="BacA/B"/>
</dbReference>
<protein>
    <submittedName>
        <fullName evidence="3">Polymer-forming cytoskeletal protein</fullName>
    </submittedName>
</protein>
<dbReference type="Proteomes" id="UP001172083">
    <property type="component" value="Unassembled WGS sequence"/>
</dbReference>
<sequence>MFTNKEEKKVEAEITSSSNTIGKGTVLYGDIETHGNLRIEGKVEGNIKTKSKIVLGKSSVVIGNINAQNAEIEGSVTGKVNVSDNLILKHTSVIKGDIITQRLIVESGSQFNGGCKMGGGQPTRKGLEKTTEVHNKQSFKEPEKARTV</sequence>
<gene>
    <name evidence="3" type="ORF">QQ020_11455</name>
</gene>
<evidence type="ECO:0000256" key="1">
    <source>
        <dbReference type="ARBA" id="ARBA00044755"/>
    </source>
</evidence>
<feature type="region of interest" description="Disordered" evidence="2">
    <location>
        <begin position="114"/>
        <end position="148"/>
    </location>
</feature>
<evidence type="ECO:0000313" key="4">
    <source>
        <dbReference type="Proteomes" id="UP001172083"/>
    </source>
</evidence>
<accession>A0ABT8L4L9</accession>
<dbReference type="RefSeq" id="WP_346757986.1">
    <property type="nucleotide sequence ID" value="NZ_JAUJEB010000001.1"/>
</dbReference>
<organism evidence="3 4">
    <name type="scientific">Agaribacillus aureus</name>
    <dbReference type="NCBI Taxonomy" id="3051825"/>
    <lineage>
        <taxon>Bacteria</taxon>
        <taxon>Pseudomonadati</taxon>
        <taxon>Bacteroidota</taxon>
        <taxon>Cytophagia</taxon>
        <taxon>Cytophagales</taxon>
        <taxon>Splendidivirgaceae</taxon>
        <taxon>Agaribacillus</taxon>
    </lineage>
</organism>
<dbReference type="Pfam" id="PF04519">
    <property type="entry name" value="Bactofilin"/>
    <property type="match status" value="1"/>
</dbReference>
<dbReference type="PANTHER" id="PTHR35024:SF4">
    <property type="entry name" value="POLYMER-FORMING CYTOSKELETAL PROTEIN"/>
    <property type="match status" value="1"/>
</dbReference>
<reference evidence="3" key="1">
    <citation type="submission" date="2023-06" db="EMBL/GenBank/DDBJ databases">
        <title>Genomic of Agaribacillus aureum.</title>
        <authorList>
            <person name="Wang G."/>
        </authorList>
    </citation>
    <scope>NUCLEOTIDE SEQUENCE</scope>
    <source>
        <strain evidence="3">BMA12</strain>
    </source>
</reference>
<dbReference type="PANTHER" id="PTHR35024">
    <property type="entry name" value="HYPOTHETICAL CYTOSOLIC PROTEIN"/>
    <property type="match status" value="1"/>
</dbReference>